<dbReference type="AlphaFoldDB" id="A0A495QP39"/>
<organism evidence="2 3">
    <name type="scientific">Actinomadura pelletieri DSM 43383</name>
    <dbReference type="NCBI Taxonomy" id="1120940"/>
    <lineage>
        <taxon>Bacteria</taxon>
        <taxon>Bacillati</taxon>
        <taxon>Actinomycetota</taxon>
        <taxon>Actinomycetes</taxon>
        <taxon>Streptosporangiales</taxon>
        <taxon>Thermomonosporaceae</taxon>
        <taxon>Actinomadura</taxon>
    </lineage>
</organism>
<sequence length="352" mass="38535">MIINVVRVVDISLLLSMTDRVPALAAAPSAMHPESWRLGAQVETWARGRGLVLGDPDTSPLGRARCERLAARVFPSVDLAAVDLFARWLTWTLALDDTLDHPPLSDSGSAVHALYDDLLRAMRRGHARPGARPLETALVELWDVTSTGMSREWRRRFMLQLEAHRDGCAEEAVNRRVRQVPTEAQFASLRRRACGPFLYDLVEPVLGVELPARLLRTPSWKTLAHSVADVVAWSNDVASHDLEAARGDVHDLPAVLAHARGVAPGDADTIAALVAGRITDRLEDAWTAARRLPEMLDRLELTVAQRAAAAQVVKVLLDVPRAHIDWLAESGRYEPPGASPAPGRLDALASLR</sequence>
<dbReference type="Gene3D" id="1.10.600.10">
    <property type="entry name" value="Farnesyl Diphosphate Synthase"/>
    <property type="match status" value="1"/>
</dbReference>
<evidence type="ECO:0000313" key="3">
    <source>
        <dbReference type="Proteomes" id="UP000274601"/>
    </source>
</evidence>
<dbReference type="SFLD" id="SFLDG01020">
    <property type="entry name" value="Terpene_Cyclase_Like_2"/>
    <property type="match status" value="1"/>
</dbReference>
<accession>A0A495QP39</accession>
<comment type="caution">
    <text evidence="2">The sequence shown here is derived from an EMBL/GenBank/DDBJ whole genome shotgun (WGS) entry which is preliminary data.</text>
</comment>
<gene>
    <name evidence="2" type="ORF">BZB76_3224</name>
</gene>
<dbReference type="InterPro" id="IPR008949">
    <property type="entry name" value="Isoprenoid_synthase_dom_sf"/>
</dbReference>
<keyword evidence="3" id="KW-1185">Reference proteome</keyword>
<keyword evidence="1" id="KW-0456">Lyase</keyword>
<name>A0A495QP39_9ACTN</name>
<evidence type="ECO:0000256" key="1">
    <source>
        <dbReference type="ARBA" id="ARBA00023239"/>
    </source>
</evidence>
<dbReference type="Proteomes" id="UP000274601">
    <property type="component" value="Unassembled WGS sequence"/>
</dbReference>
<dbReference type="SFLD" id="SFLDS00005">
    <property type="entry name" value="Isoprenoid_Synthase_Type_I"/>
    <property type="match status" value="1"/>
</dbReference>
<proteinExistence type="predicted"/>
<dbReference type="EMBL" id="RBWU01000003">
    <property type="protein sequence ID" value="RKS74707.1"/>
    <property type="molecule type" value="Genomic_DNA"/>
</dbReference>
<dbReference type="GO" id="GO:0010333">
    <property type="term" value="F:terpene synthase activity"/>
    <property type="evidence" value="ECO:0007669"/>
    <property type="project" value="InterPro"/>
</dbReference>
<protein>
    <submittedName>
        <fullName evidence="2">Uncharacterized protein</fullName>
    </submittedName>
</protein>
<evidence type="ECO:0000313" key="2">
    <source>
        <dbReference type="EMBL" id="RKS74707.1"/>
    </source>
</evidence>
<dbReference type="Pfam" id="PF19086">
    <property type="entry name" value="Terpene_syn_C_2"/>
    <property type="match status" value="1"/>
</dbReference>
<dbReference type="InterPro" id="IPR034686">
    <property type="entry name" value="Terpene_cyclase-like_2"/>
</dbReference>
<dbReference type="SUPFAM" id="SSF48576">
    <property type="entry name" value="Terpenoid synthases"/>
    <property type="match status" value="1"/>
</dbReference>
<reference evidence="2 3" key="1">
    <citation type="submission" date="2018-10" db="EMBL/GenBank/DDBJ databases">
        <title>Genomic Encyclopedia of Archaeal and Bacterial Type Strains, Phase II (KMG-II): from individual species to whole genera.</title>
        <authorList>
            <person name="Goeker M."/>
        </authorList>
    </citation>
    <scope>NUCLEOTIDE SEQUENCE [LARGE SCALE GENOMIC DNA]</scope>
    <source>
        <strain evidence="2 3">DSM 43383</strain>
    </source>
</reference>